<evidence type="ECO:0000256" key="7">
    <source>
        <dbReference type="ARBA" id="ARBA00022842"/>
    </source>
</evidence>
<evidence type="ECO:0000256" key="10">
    <source>
        <dbReference type="ARBA" id="ARBA00040531"/>
    </source>
</evidence>
<feature type="compositionally biased region" description="Basic and acidic residues" evidence="13">
    <location>
        <begin position="310"/>
        <end position="323"/>
    </location>
</feature>
<dbReference type="AlphaFoldDB" id="A0A084WFC1"/>
<comment type="function">
    <text evidence="12">Has exonuclease activity on both single-stranded and duplex templates bearing overhangs, but not blunt ended duplex DNA, and cleaves in a 3'-5' direction. Essential for the formation of DNA replication focal centers. Has an important role in maintaining genome stability.</text>
</comment>
<dbReference type="Proteomes" id="UP000030765">
    <property type="component" value="Unassembled WGS sequence"/>
</dbReference>
<dbReference type="OrthoDB" id="10261556at2759"/>
<name>A0A084WFC1_ANOSI</name>
<comment type="subcellular location">
    <subcellularLocation>
        <location evidence="1">Nucleus</location>
    </subcellularLocation>
</comment>
<sequence length="323" mass="36575">MAKPKPAPKLESRADENRSENKPPLAETNTNDGPKDEPPKRRLRSNYTFPSEQKQSDIKVEYLPFAEYHGVIEYHTSMHDIAFSCDQLLQWIHRQPGDSAATIPIAFDLEWPFSFRTGAGKTALMQLCATTDRCVLLQLSCLKRLPMALLELLYHPRVLLHGVCIKNDVRKLARDFPEVDGDRLVSKCCDLGVWCNTLEGSSGRWSMERLVQAILKQRINKDKAVRMSQWNVLPLSEDQKLYAAMDVYITQQVYHKLTEKQQQQQAEQEANAQFEQQLIVSPPVSIDVLPADCLQTANSPTQQDASCKLPADKSAPENEQAAK</sequence>
<feature type="region of interest" description="Disordered" evidence="13">
    <location>
        <begin position="1"/>
        <end position="52"/>
    </location>
</feature>
<dbReference type="SMART" id="SM00474">
    <property type="entry name" value="35EXOc"/>
    <property type="match status" value="1"/>
</dbReference>
<dbReference type="GO" id="GO:0005634">
    <property type="term" value="C:nucleus"/>
    <property type="evidence" value="ECO:0007669"/>
    <property type="project" value="UniProtKB-SubCell"/>
</dbReference>
<evidence type="ECO:0000256" key="4">
    <source>
        <dbReference type="ARBA" id="ARBA00022723"/>
    </source>
</evidence>
<keyword evidence="7" id="KW-0460">Magnesium</keyword>
<dbReference type="Pfam" id="PF01612">
    <property type="entry name" value="DNA_pol_A_exo1"/>
    <property type="match status" value="1"/>
</dbReference>
<feature type="compositionally biased region" description="Basic and acidic residues" evidence="13">
    <location>
        <begin position="8"/>
        <end position="21"/>
    </location>
</feature>
<dbReference type="CDD" id="cd06141">
    <property type="entry name" value="WRN_exo"/>
    <property type="match status" value="1"/>
</dbReference>
<dbReference type="EnsemblMetazoa" id="ASIC016910-RA">
    <property type="protein sequence ID" value="ASIC016910-PA"/>
    <property type="gene ID" value="ASIC016910"/>
</dbReference>
<evidence type="ECO:0000256" key="11">
    <source>
        <dbReference type="ARBA" id="ARBA00042761"/>
    </source>
</evidence>
<evidence type="ECO:0000259" key="14">
    <source>
        <dbReference type="SMART" id="SM00474"/>
    </source>
</evidence>
<evidence type="ECO:0000313" key="17">
    <source>
        <dbReference type="Proteomes" id="UP000030765"/>
    </source>
</evidence>
<keyword evidence="2" id="KW-0597">Phosphoprotein</keyword>
<keyword evidence="8" id="KW-0539">Nucleus</keyword>
<keyword evidence="6" id="KW-0269">Exonuclease</keyword>
<accession>A0A084WFC1</accession>
<dbReference type="InterPro" id="IPR012337">
    <property type="entry name" value="RNaseH-like_sf"/>
</dbReference>
<dbReference type="FunFam" id="3.30.420.10:FF:000104">
    <property type="entry name" value="Werner Syndrome-like exonuclease"/>
    <property type="match status" value="1"/>
</dbReference>
<dbReference type="InterPro" id="IPR051132">
    <property type="entry name" value="3-5_Exonuclease_domain"/>
</dbReference>
<evidence type="ECO:0000313" key="15">
    <source>
        <dbReference type="EMBL" id="KFB48915.1"/>
    </source>
</evidence>
<keyword evidence="4" id="KW-0479">Metal-binding</keyword>
<dbReference type="EMBL" id="KE525342">
    <property type="protein sequence ID" value="KFB48915.1"/>
    <property type="molecule type" value="Genomic_DNA"/>
</dbReference>
<reference evidence="16" key="2">
    <citation type="submission" date="2020-05" db="UniProtKB">
        <authorList>
            <consortium name="EnsemblMetazoa"/>
        </authorList>
    </citation>
    <scope>IDENTIFICATION</scope>
</reference>
<dbReference type="STRING" id="74873.A0A084WFC1"/>
<dbReference type="SUPFAM" id="SSF53098">
    <property type="entry name" value="Ribonuclease H-like"/>
    <property type="match status" value="1"/>
</dbReference>
<dbReference type="VEuPathDB" id="VectorBase:ASIS021999"/>
<evidence type="ECO:0000256" key="2">
    <source>
        <dbReference type="ARBA" id="ARBA00022553"/>
    </source>
</evidence>
<dbReference type="Gene3D" id="3.30.420.10">
    <property type="entry name" value="Ribonuclease H-like superfamily/Ribonuclease H"/>
    <property type="match status" value="1"/>
</dbReference>
<dbReference type="GO" id="GO:0046872">
    <property type="term" value="F:metal ion binding"/>
    <property type="evidence" value="ECO:0007669"/>
    <property type="project" value="UniProtKB-KW"/>
</dbReference>
<dbReference type="OMA" id="CCYVYQL"/>
<comment type="similarity">
    <text evidence="9">Belongs to the WRNexo family.</text>
</comment>
<feature type="domain" description="3'-5' exonuclease" evidence="14">
    <location>
        <begin position="79"/>
        <end position="262"/>
    </location>
</feature>
<evidence type="ECO:0000256" key="9">
    <source>
        <dbReference type="ARBA" id="ARBA00037949"/>
    </source>
</evidence>
<organism evidence="15">
    <name type="scientific">Anopheles sinensis</name>
    <name type="common">Mosquito</name>
    <dbReference type="NCBI Taxonomy" id="74873"/>
    <lineage>
        <taxon>Eukaryota</taxon>
        <taxon>Metazoa</taxon>
        <taxon>Ecdysozoa</taxon>
        <taxon>Arthropoda</taxon>
        <taxon>Hexapoda</taxon>
        <taxon>Insecta</taxon>
        <taxon>Pterygota</taxon>
        <taxon>Neoptera</taxon>
        <taxon>Endopterygota</taxon>
        <taxon>Diptera</taxon>
        <taxon>Nematocera</taxon>
        <taxon>Culicoidea</taxon>
        <taxon>Culicidae</taxon>
        <taxon>Anophelinae</taxon>
        <taxon>Anopheles</taxon>
    </lineage>
</organism>
<evidence type="ECO:0000256" key="6">
    <source>
        <dbReference type="ARBA" id="ARBA00022839"/>
    </source>
</evidence>
<evidence type="ECO:0000256" key="13">
    <source>
        <dbReference type="SAM" id="MobiDB-lite"/>
    </source>
</evidence>
<dbReference type="PANTHER" id="PTHR13620:SF109">
    <property type="entry name" value="3'-5' EXONUCLEASE"/>
    <property type="match status" value="1"/>
</dbReference>
<keyword evidence="5" id="KW-0378">Hydrolase</keyword>
<feature type="compositionally biased region" description="Polar residues" evidence="13">
    <location>
        <begin position="295"/>
        <end position="305"/>
    </location>
</feature>
<dbReference type="GO" id="GO:0003676">
    <property type="term" value="F:nucleic acid binding"/>
    <property type="evidence" value="ECO:0007669"/>
    <property type="project" value="InterPro"/>
</dbReference>
<dbReference type="GO" id="GO:0008408">
    <property type="term" value="F:3'-5' exonuclease activity"/>
    <property type="evidence" value="ECO:0007669"/>
    <property type="project" value="InterPro"/>
</dbReference>
<gene>
    <name evidence="15" type="ORF">ZHAS_00016910</name>
</gene>
<evidence type="ECO:0000256" key="12">
    <source>
        <dbReference type="ARBA" id="ARBA00045901"/>
    </source>
</evidence>
<keyword evidence="17" id="KW-1185">Reference proteome</keyword>
<dbReference type="GO" id="GO:0006139">
    <property type="term" value="P:nucleobase-containing compound metabolic process"/>
    <property type="evidence" value="ECO:0007669"/>
    <property type="project" value="InterPro"/>
</dbReference>
<reference evidence="15 17" key="1">
    <citation type="journal article" date="2014" name="BMC Genomics">
        <title>Genome sequence of Anopheles sinensis provides insight into genetics basis of mosquito competence for malaria parasites.</title>
        <authorList>
            <person name="Zhou D."/>
            <person name="Zhang D."/>
            <person name="Ding G."/>
            <person name="Shi L."/>
            <person name="Hou Q."/>
            <person name="Ye Y."/>
            <person name="Xu Y."/>
            <person name="Zhou H."/>
            <person name="Xiong C."/>
            <person name="Li S."/>
            <person name="Yu J."/>
            <person name="Hong S."/>
            <person name="Yu X."/>
            <person name="Zou P."/>
            <person name="Chen C."/>
            <person name="Chang X."/>
            <person name="Wang W."/>
            <person name="Lv Y."/>
            <person name="Sun Y."/>
            <person name="Ma L."/>
            <person name="Shen B."/>
            <person name="Zhu C."/>
        </authorList>
    </citation>
    <scope>NUCLEOTIDE SEQUENCE [LARGE SCALE GENOMIC DNA]</scope>
</reference>
<evidence type="ECO:0000256" key="8">
    <source>
        <dbReference type="ARBA" id="ARBA00023242"/>
    </source>
</evidence>
<dbReference type="VEuPathDB" id="VectorBase:ASIC016910"/>
<evidence type="ECO:0000313" key="16">
    <source>
        <dbReference type="EnsemblMetazoa" id="ASIC016910-PA"/>
    </source>
</evidence>
<feature type="region of interest" description="Disordered" evidence="13">
    <location>
        <begin position="295"/>
        <end position="323"/>
    </location>
</feature>
<dbReference type="InterPro" id="IPR036397">
    <property type="entry name" value="RNaseH_sf"/>
</dbReference>
<evidence type="ECO:0000256" key="1">
    <source>
        <dbReference type="ARBA" id="ARBA00004123"/>
    </source>
</evidence>
<keyword evidence="3" id="KW-0540">Nuclease</keyword>
<dbReference type="PANTHER" id="PTHR13620">
    <property type="entry name" value="3-5 EXONUCLEASE"/>
    <property type="match status" value="1"/>
</dbReference>
<evidence type="ECO:0000256" key="5">
    <source>
        <dbReference type="ARBA" id="ARBA00022801"/>
    </source>
</evidence>
<protein>
    <recommendedName>
        <fullName evidence="10">3'-5' exonuclease</fullName>
    </recommendedName>
    <alternativeName>
        <fullName evidence="11">Werner Syndrome-like exonuclease</fullName>
    </alternativeName>
</protein>
<dbReference type="EMBL" id="ATLV01023328">
    <property type="status" value="NOT_ANNOTATED_CDS"/>
    <property type="molecule type" value="Genomic_DNA"/>
</dbReference>
<evidence type="ECO:0000256" key="3">
    <source>
        <dbReference type="ARBA" id="ARBA00022722"/>
    </source>
</evidence>
<proteinExistence type="inferred from homology"/>
<dbReference type="InterPro" id="IPR002562">
    <property type="entry name" value="3'-5'_exonuclease_dom"/>
</dbReference>